<dbReference type="EMBL" id="NNRJ01000019">
    <property type="protein sequence ID" value="OYR19077.1"/>
    <property type="molecule type" value="Genomic_DNA"/>
</dbReference>
<organism evidence="1 2">
    <name type="scientific">Brucella thiophenivorans</name>
    <dbReference type="NCBI Taxonomy" id="571255"/>
    <lineage>
        <taxon>Bacteria</taxon>
        <taxon>Pseudomonadati</taxon>
        <taxon>Pseudomonadota</taxon>
        <taxon>Alphaproteobacteria</taxon>
        <taxon>Hyphomicrobiales</taxon>
        <taxon>Brucellaceae</taxon>
        <taxon>Brucella/Ochrobactrum group</taxon>
        <taxon>Brucella</taxon>
    </lineage>
</organism>
<evidence type="ECO:0000313" key="2">
    <source>
        <dbReference type="Proteomes" id="UP000215590"/>
    </source>
</evidence>
<keyword evidence="2" id="KW-1185">Reference proteome</keyword>
<dbReference type="AlphaFoldDB" id="A0A256FW34"/>
<gene>
    <name evidence="1" type="ORF">CEV31_2421</name>
</gene>
<reference evidence="1 2" key="1">
    <citation type="submission" date="2017-07" db="EMBL/GenBank/DDBJ databases">
        <title>Phylogenetic study on the rhizospheric bacterium Ochrobactrum sp. A44.</title>
        <authorList>
            <person name="Krzyzanowska D.M."/>
            <person name="Ossowicki A."/>
            <person name="Rajewska M."/>
            <person name="Maciag T."/>
            <person name="Kaczynski Z."/>
            <person name="Czerwicka M."/>
            <person name="Jafra S."/>
        </authorList>
    </citation>
    <scope>NUCLEOTIDE SEQUENCE [LARGE SCALE GENOMIC DNA]</scope>
    <source>
        <strain evidence="1 2">DSM 7216</strain>
    </source>
</reference>
<comment type="caution">
    <text evidence="1">The sequence shown here is derived from an EMBL/GenBank/DDBJ whole genome shotgun (WGS) entry which is preliminary data.</text>
</comment>
<proteinExistence type="predicted"/>
<dbReference type="Proteomes" id="UP000215590">
    <property type="component" value="Unassembled WGS sequence"/>
</dbReference>
<name>A0A256FW34_9HYPH</name>
<evidence type="ECO:0000313" key="1">
    <source>
        <dbReference type="EMBL" id="OYR19077.1"/>
    </source>
</evidence>
<accession>A0A256FW34</accession>
<protein>
    <submittedName>
        <fullName evidence="1">Uncharacterized protein</fullName>
    </submittedName>
</protein>
<sequence length="46" mass="5218">MNIANGDGISDINGNAYEIFLTLLMFWWQRAAILTKISAFVRVEIT</sequence>